<feature type="domain" description="PilZ" evidence="1">
    <location>
        <begin position="6"/>
        <end position="109"/>
    </location>
</feature>
<dbReference type="RefSeq" id="WP_341727232.1">
    <property type="nucleotide sequence ID" value="NZ_JBBWWT010000011.1"/>
</dbReference>
<dbReference type="Pfam" id="PF07238">
    <property type="entry name" value="PilZ"/>
    <property type="match status" value="1"/>
</dbReference>
<proteinExistence type="predicted"/>
<name>A0ABU9J553_9GAMM</name>
<dbReference type="EMBL" id="JBBWWT010000011">
    <property type="protein sequence ID" value="MEL1266060.1"/>
    <property type="molecule type" value="Genomic_DNA"/>
</dbReference>
<keyword evidence="3" id="KW-1185">Reference proteome</keyword>
<sequence length="115" mass="13020">MIREFRRARRRNVPKPVTVFDLMTEQAIGRLGNVSESGMLLIATAPVVDDALYQLRFHLRDERGQDVPIDVGAHLLWSAQANTPGQAFAGLRFLTIEREPLELLRRWVNAGPEAE</sequence>
<evidence type="ECO:0000259" key="1">
    <source>
        <dbReference type="Pfam" id="PF07238"/>
    </source>
</evidence>
<organism evidence="2 3">
    <name type="scientific">Pseudoxanthomonas putridarboris</name>
    <dbReference type="NCBI Taxonomy" id="752605"/>
    <lineage>
        <taxon>Bacteria</taxon>
        <taxon>Pseudomonadati</taxon>
        <taxon>Pseudomonadota</taxon>
        <taxon>Gammaproteobacteria</taxon>
        <taxon>Lysobacterales</taxon>
        <taxon>Lysobacteraceae</taxon>
        <taxon>Pseudoxanthomonas</taxon>
    </lineage>
</organism>
<dbReference type="InterPro" id="IPR009875">
    <property type="entry name" value="PilZ_domain"/>
</dbReference>
<reference evidence="2 3" key="1">
    <citation type="submission" date="2024-04" db="EMBL/GenBank/DDBJ databases">
        <title>Draft genome sequence of Pseudoxanthomonas putridarboris WD12.</title>
        <authorList>
            <person name="Oh J."/>
        </authorList>
    </citation>
    <scope>NUCLEOTIDE SEQUENCE [LARGE SCALE GENOMIC DNA]</scope>
    <source>
        <strain evidence="2 3">WD12</strain>
    </source>
</reference>
<dbReference type="Gene3D" id="2.40.10.220">
    <property type="entry name" value="predicted glycosyltransferase like domains"/>
    <property type="match status" value="1"/>
</dbReference>
<accession>A0ABU9J553</accession>
<evidence type="ECO:0000313" key="3">
    <source>
        <dbReference type="Proteomes" id="UP001459204"/>
    </source>
</evidence>
<evidence type="ECO:0000313" key="2">
    <source>
        <dbReference type="EMBL" id="MEL1266060.1"/>
    </source>
</evidence>
<dbReference type="SUPFAM" id="SSF141371">
    <property type="entry name" value="PilZ domain-like"/>
    <property type="match status" value="1"/>
</dbReference>
<comment type="caution">
    <text evidence="2">The sequence shown here is derived from an EMBL/GenBank/DDBJ whole genome shotgun (WGS) entry which is preliminary data.</text>
</comment>
<dbReference type="Proteomes" id="UP001459204">
    <property type="component" value="Unassembled WGS sequence"/>
</dbReference>
<gene>
    <name evidence="2" type="ORF">AAD027_17025</name>
</gene>
<protein>
    <submittedName>
        <fullName evidence="2">PilZ domain-containing protein</fullName>
    </submittedName>
</protein>